<dbReference type="GO" id="GO:0003729">
    <property type="term" value="F:mRNA binding"/>
    <property type="evidence" value="ECO:0007669"/>
    <property type="project" value="TreeGrafter"/>
</dbReference>
<feature type="domain" description="TRASH" evidence="7">
    <location>
        <begin position="33"/>
        <end position="71"/>
    </location>
</feature>
<feature type="compositionally biased region" description="Basic residues" evidence="6">
    <location>
        <begin position="127"/>
        <end position="137"/>
    </location>
</feature>
<keyword evidence="2 8" id="KW-0689">Ribosomal protein</keyword>
<dbReference type="InterPro" id="IPR056366">
    <property type="entry name" value="Ribosomal_eL24"/>
</dbReference>
<dbReference type="PANTHER" id="PTHR10792:SF1">
    <property type="entry name" value="RIBOSOMAL PROTEIN L24"/>
    <property type="match status" value="1"/>
</dbReference>
<feature type="region of interest" description="Disordered" evidence="6">
    <location>
        <begin position="106"/>
        <end position="137"/>
    </location>
</feature>
<keyword evidence="9" id="KW-1185">Reference proteome</keyword>
<dbReference type="Proteomes" id="UP000192578">
    <property type="component" value="Unassembled WGS sequence"/>
</dbReference>
<dbReference type="GO" id="GO:0002181">
    <property type="term" value="P:cytoplasmic translation"/>
    <property type="evidence" value="ECO:0007669"/>
    <property type="project" value="TreeGrafter"/>
</dbReference>
<dbReference type="EMBL" id="MTYJ01000109">
    <property type="protein sequence ID" value="OQV14186.1"/>
    <property type="molecule type" value="Genomic_DNA"/>
</dbReference>
<dbReference type="PANTHER" id="PTHR10792">
    <property type="entry name" value="60S RIBOSOMAL PROTEIN L24"/>
    <property type="match status" value="1"/>
</dbReference>
<name>A0A1W0WG54_HYPEX</name>
<dbReference type="InterPro" id="IPR000988">
    <property type="entry name" value="Ribosomal_eL24-rel_N"/>
</dbReference>
<evidence type="ECO:0000313" key="9">
    <source>
        <dbReference type="Proteomes" id="UP000192578"/>
    </source>
</evidence>
<dbReference type="OrthoDB" id="1727108at2759"/>
<keyword evidence="3" id="KW-0687">Ribonucleoprotein</keyword>
<dbReference type="SUPFAM" id="SSF57716">
    <property type="entry name" value="Glucocorticoid receptor-like (DNA-binding domain)"/>
    <property type="match status" value="1"/>
</dbReference>
<evidence type="ECO:0000256" key="6">
    <source>
        <dbReference type="SAM" id="MobiDB-lite"/>
    </source>
</evidence>
<dbReference type="GO" id="GO:0003735">
    <property type="term" value="F:structural constituent of ribosome"/>
    <property type="evidence" value="ECO:0007669"/>
    <property type="project" value="InterPro"/>
</dbReference>
<protein>
    <recommendedName>
        <fullName evidence="4">Large ribosomal subunit protein eL24</fullName>
    </recommendedName>
    <alternativeName>
        <fullName evidence="5">60S ribosomal protein L24</fullName>
    </alternativeName>
</protein>
<dbReference type="GO" id="GO:0022625">
    <property type="term" value="C:cytosolic large ribosomal subunit"/>
    <property type="evidence" value="ECO:0007669"/>
    <property type="project" value="TreeGrafter"/>
</dbReference>
<dbReference type="InterPro" id="IPR011017">
    <property type="entry name" value="TRASH_dom"/>
</dbReference>
<reference evidence="9" key="1">
    <citation type="submission" date="2017-01" db="EMBL/GenBank/DDBJ databases">
        <title>Comparative genomics of anhydrobiosis in the tardigrade Hypsibius dujardini.</title>
        <authorList>
            <person name="Yoshida Y."/>
            <person name="Koutsovoulos G."/>
            <person name="Laetsch D."/>
            <person name="Stevens L."/>
            <person name="Kumar S."/>
            <person name="Horikawa D."/>
            <person name="Ishino K."/>
            <person name="Komine S."/>
            <person name="Tomita M."/>
            <person name="Blaxter M."/>
            <person name="Arakawa K."/>
        </authorList>
    </citation>
    <scope>NUCLEOTIDE SEQUENCE [LARGE SCALE GENOMIC DNA]</scope>
    <source>
        <strain evidence="9">Z151</strain>
    </source>
</reference>
<comment type="caution">
    <text evidence="8">The sequence shown here is derived from an EMBL/GenBank/DDBJ whole genome shotgun (WGS) entry which is preliminary data.</text>
</comment>
<dbReference type="SMART" id="SM00746">
    <property type="entry name" value="TRASH"/>
    <property type="match status" value="1"/>
</dbReference>
<dbReference type="CDD" id="cd00472">
    <property type="entry name" value="Ribosomal_L24e_L24"/>
    <property type="match status" value="1"/>
</dbReference>
<feature type="compositionally biased region" description="Basic and acidic residues" evidence="6">
    <location>
        <begin position="106"/>
        <end position="126"/>
    </location>
</feature>
<dbReference type="InterPro" id="IPR038630">
    <property type="entry name" value="L24e/L24_sf"/>
</dbReference>
<gene>
    <name evidence="8" type="ORF">BV898_11657</name>
</gene>
<evidence type="ECO:0000313" key="8">
    <source>
        <dbReference type="EMBL" id="OQV14186.1"/>
    </source>
</evidence>
<evidence type="ECO:0000256" key="3">
    <source>
        <dbReference type="ARBA" id="ARBA00023274"/>
    </source>
</evidence>
<proteinExistence type="inferred from homology"/>
<organism evidence="8 9">
    <name type="scientific">Hypsibius exemplaris</name>
    <name type="common">Freshwater tardigrade</name>
    <dbReference type="NCBI Taxonomy" id="2072580"/>
    <lineage>
        <taxon>Eukaryota</taxon>
        <taxon>Metazoa</taxon>
        <taxon>Ecdysozoa</taxon>
        <taxon>Tardigrada</taxon>
        <taxon>Eutardigrada</taxon>
        <taxon>Parachela</taxon>
        <taxon>Hypsibioidea</taxon>
        <taxon>Hypsibiidae</taxon>
        <taxon>Hypsibius</taxon>
    </lineage>
</organism>
<evidence type="ECO:0000256" key="4">
    <source>
        <dbReference type="ARBA" id="ARBA00040612"/>
    </source>
</evidence>
<dbReference type="AlphaFoldDB" id="A0A1W0WG54"/>
<evidence type="ECO:0000256" key="5">
    <source>
        <dbReference type="ARBA" id="ARBA00041213"/>
    </source>
</evidence>
<accession>A0A1W0WG54</accession>
<dbReference type="Pfam" id="PF01246">
    <property type="entry name" value="Ribosomal_L24e"/>
    <property type="match status" value="1"/>
</dbReference>
<comment type="similarity">
    <text evidence="1">Belongs to the eukaryotic ribosomal protein eL24 family.</text>
</comment>
<dbReference type="Gene3D" id="2.30.170.20">
    <property type="entry name" value="Ribosomal protein L24e"/>
    <property type="match status" value="1"/>
</dbReference>
<evidence type="ECO:0000256" key="1">
    <source>
        <dbReference type="ARBA" id="ARBA00005647"/>
    </source>
</evidence>
<evidence type="ECO:0000259" key="7">
    <source>
        <dbReference type="SMART" id="SM00746"/>
    </source>
</evidence>
<evidence type="ECO:0000256" key="2">
    <source>
        <dbReference type="ARBA" id="ARBA00022980"/>
    </source>
</evidence>
<sequence length="137" mass="16373">MVYHPRGLFPVPFCLLSSHHFAQPDSTMKTELCHFSGYKIHPGRGIRTVRIDGKTLVFLNHKCQQGFLRLHRNPREIRWTVLYRRKYKKGQQEEVAKKRVRRVKPEVRKAQRDEAIKAAKDKFERRRPLRRSNRALS</sequence>